<proteinExistence type="predicted"/>
<dbReference type="KEGG" id="bvc:CEP68_02120"/>
<dbReference type="InterPro" id="IPR010982">
    <property type="entry name" value="Lambda_DNA-bd_dom_sf"/>
</dbReference>
<dbReference type="InterPro" id="IPR036286">
    <property type="entry name" value="LexA/Signal_pep-like_sf"/>
</dbReference>
<dbReference type="SMART" id="SM00530">
    <property type="entry name" value="HTH_XRE"/>
    <property type="match status" value="1"/>
</dbReference>
<dbReference type="InterPro" id="IPR001387">
    <property type="entry name" value="Cro/C1-type_HTH"/>
</dbReference>
<dbReference type="GO" id="GO:0003677">
    <property type="term" value="F:DNA binding"/>
    <property type="evidence" value="ECO:0007669"/>
    <property type="project" value="InterPro"/>
</dbReference>
<sequence length="241" mass="26566">MLSLAASPKARSYRPMAALRDIEASDRRRKGLALKALRRRLGVTQEAAAQEYGKTTQAWQLYEQGKRHFSDPKLDKLLASINATREEFEFELSKIPEIEADLPSARSGVMGIGEPTAAFSLPVGGVAHGGALRPNVYDDQQGEVIDFARFFSAGTRVLRLGGMSMYPYAEPGGFVTYNPRHPARRGQGAVIEMLDGGFAVKRFERYEGDMLIVTELFPEEQELKIPLDTVAGVYAIGLRGE</sequence>
<dbReference type="CDD" id="cd00093">
    <property type="entry name" value="HTH_XRE"/>
    <property type="match status" value="1"/>
</dbReference>
<gene>
    <name evidence="2" type="ORF">CEP68_02120</name>
</gene>
<dbReference type="Gene3D" id="1.10.260.40">
    <property type="entry name" value="lambda repressor-like DNA-binding domains"/>
    <property type="match status" value="1"/>
</dbReference>
<protein>
    <submittedName>
        <fullName evidence="2">XRE family transcriptional regulator</fullName>
    </submittedName>
</protein>
<evidence type="ECO:0000313" key="2">
    <source>
        <dbReference type="EMBL" id="ASE38394.1"/>
    </source>
</evidence>
<dbReference type="EMBL" id="CP022048">
    <property type="protein sequence ID" value="ASE38394.1"/>
    <property type="molecule type" value="Genomic_DNA"/>
</dbReference>
<dbReference type="Gene3D" id="2.10.109.10">
    <property type="entry name" value="Umud Fragment, subunit A"/>
    <property type="match status" value="1"/>
</dbReference>
<dbReference type="Pfam" id="PF13560">
    <property type="entry name" value="HTH_31"/>
    <property type="match status" value="1"/>
</dbReference>
<dbReference type="RefSeq" id="WP_088582206.1">
    <property type="nucleotide sequence ID" value="NZ_CP022048.2"/>
</dbReference>
<dbReference type="Proteomes" id="UP000197050">
    <property type="component" value="Chromosome"/>
</dbReference>
<accession>A0A1Z3U624</accession>
<feature type="domain" description="HTH cro/C1-type" evidence="1">
    <location>
        <begin position="34"/>
        <end position="88"/>
    </location>
</feature>
<dbReference type="SUPFAM" id="SSF47413">
    <property type="entry name" value="lambda repressor-like DNA-binding domains"/>
    <property type="match status" value="1"/>
</dbReference>
<name>A0A1Z3U624_BREVE</name>
<dbReference type="SUPFAM" id="SSF51306">
    <property type="entry name" value="LexA/Signal peptidase"/>
    <property type="match status" value="1"/>
</dbReference>
<evidence type="ECO:0000313" key="3">
    <source>
        <dbReference type="Proteomes" id="UP000197050"/>
    </source>
</evidence>
<dbReference type="GeneID" id="34016054"/>
<dbReference type="AlphaFoldDB" id="A0A1Z3U624"/>
<evidence type="ECO:0000259" key="1">
    <source>
        <dbReference type="PROSITE" id="PS50943"/>
    </source>
</evidence>
<reference evidence="3" key="1">
    <citation type="submission" date="2017-06" db="EMBL/GenBank/DDBJ databases">
        <title>FDA dAtabase for Regulatory Grade micrObial Sequences (FDA-ARGOS): Supporting development and validation of Infectious Disease Dx tests.</title>
        <authorList>
            <person name="Minogue T."/>
            <person name="Wolcott M."/>
            <person name="Wasieloski L."/>
            <person name="Aguilar W."/>
            <person name="Moore D."/>
            <person name="Tallon L."/>
            <person name="Sadzewicz L."/>
            <person name="Sengamalay N."/>
            <person name="Ott S."/>
            <person name="Godinez A."/>
            <person name="Nagaraj S."/>
            <person name="Nadendla S."/>
            <person name="Geyer C."/>
            <person name="Sichtig H."/>
        </authorList>
    </citation>
    <scope>NUCLEOTIDE SEQUENCE [LARGE SCALE GENOMIC DNA]</scope>
    <source>
        <strain evidence="3">FDAARGOS_289</strain>
    </source>
</reference>
<dbReference type="PROSITE" id="PS50943">
    <property type="entry name" value="HTH_CROC1"/>
    <property type="match status" value="1"/>
</dbReference>
<organism evidence="2 3">
    <name type="scientific">Brevundimonas vesicularis</name>
    <name type="common">Pseudomonas vesicularis</name>
    <dbReference type="NCBI Taxonomy" id="41276"/>
    <lineage>
        <taxon>Bacteria</taxon>
        <taxon>Pseudomonadati</taxon>
        <taxon>Pseudomonadota</taxon>
        <taxon>Alphaproteobacteria</taxon>
        <taxon>Caulobacterales</taxon>
        <taxon>Caulobacteraceae</taxon>
        <taxon>Brevundimonas</taxon>
    </lineage>
</organism>